<comment type="caution">
    <text evidence="2">The sequence shown here is derived from an EMBL/GenBank/DDBJ whole genome shotgun (WGS) entry which is preliminary data.</text>
</comment>
<evidence type="ECO:0000259" key="1">
    <source>
        <dbReference type="Pfam" id="PF00156"/>
    </source>
</evidence>
<sequence length="171" mass="18579">MTSNTLNAEALLGKMQQELSSLITSGTKPDPLMIGIRTGGVWLAEKLHEELNLNSPLGVLDISFHRDDFDQSGLNPKVQPSKLPCTTEGRHIILVDDVIMSGRTIRAAMNELFDFGRPASVTLVTLLDLQQRELPIQADIIGGTLAIGSNEIVKLTGPEPLALEIRNRSEG</sequence>
<dbReference type="PANTHER" id="PTHR11608">
    <property type="entry name" value="BIFUNCTIONAL PROTEIN PYRR"/>
    <property type="match status" value="1"/>
</dbReference>
<dbReference type="Proteomes" id="UP000002171">
    <property type="component" value="Unassembled WGS sequence"/>
</dbReference>
<dbReference type="NCBIfam" id="NF003545">
    <property type="entry name" value="PRK05205.1-1"/>
    <property type="match status" value="1"/>
</dbReference>
<dbReference type="Pfam" id="PF00156">
    <property type="entry name" value="Pribosyltran"/>
    <property type="match status" value="1"/>
</dbReference>
<keyword evidence="2" id="KW-0328">Glycosyltransferase</keyword>
<gene>
    <name evidence="2" type="ORF">MED92_07186</name>
</gene>
<keyword evidence="3" id="KW-1185">Reference proteome</keyword>
<dbReference type="AlphaFoldDB" id="A0A7U8C790"/>
<dbReference type="CDD" id="cd06223">
    <property type="entry name" value="PRTases_typeI"/>
    <property type="match status" value="1"/>
</dbReference>
<dbReference type="GO" id="GO:0004845">
    <property type="term" value="F:uracil phosphoribosyltransferase activity"/>
    <property type="evidence" value="ECO:0007669"/>
    <property type="project" value="UniProtKB-EC"/>
</dbReference>
<organism evidence="2 3">
    <name type="scientific">Neptuniibacter caesariensis</name>
    <dbReference type="NCBI Taxonomy" id="207954"/>
    <lineage>
        <taxon>Bacteria</taxon>
        <taxon>Pseudomonadati</taxon>
        <taxon>Pseudomonadota</taxon>
        <taxon>Gammaproteobacteria</taxon>
        <taxon>Oceanospirillales</taxon>
        <taxon>Oceanospirillaceae</taxon>
        <taxon>Neptuniibacter</taxon>
    </lineage>
</organism>
<dbReference type="OrthoDB" id="9802227at2"/>
<dbReference type="RefSeq" id="WP_007021901.1">
    <property type="nucleotide sequence ID" value="NZ_CH724126.1"/>
</dbReference>
<protein>
    <submittedName>
        <fullName evidence="2">Pyrimidine regulatory protein PyrR</fullName>
        <ecNumber evidence="2">2.4.2.9</ecNumber>
    </submittedName>
</protein>
<feature type="domain" description="Phosphoribosyltransferase" evidence="1">
    <location>
        <begin position="23"/>
        <end position="147"/>
    </location>
</feature>
<accession>A0A7U8C790</accession>
<reference evidence="2 3" key="1">
    <citation type="submission" date="2006-02" db="EMBL/GenBank/DDBJ databases">
        <authorList>
            <person name="Pinhassi J."/>
            <person name="Pedros-Alio C."/>
            <person name="Ferriera S."/>
            <person name="Johnson J."/>
            <person name="Kravitz S."/>
            <person name="Halpern A."/>
            <person name="Remington K."/>
            <person name="Beeson K."/>
            <person name="Tran B."/>
            <person name="Rogers Y.-H."/>
            <person name="Friedman R."/>
            <person name="Venter J.C."/>
        </authorList>
    </citation>
    <scope>NUCLEOTIDE SEQUENCE [LARGE SCALE GENOMIC DNA]</scope>
    <source>
        <strain evidence="2 3">MED92</strain>
    </source>
</reference>
<dbReference type="EC" id="2.4.2.9" evidence="2"/>
<name>A0A7U8C790_NEPCE</name>
<dbReference type="EMBL" id="AAOW01000001">
    <property type="protein sequence ID" value="EAR62883.1"/>
    <property type="molecule type" value="Genomic_DNA"/>
</dbReference>
<dbReference type="InterPro" id="IPR000836">
    <property type="entry name" value="PRTase_dom"/>
</dbReference>
<dbReference type="PANTHER" id="PTHR11608:SF0">
    <property type="entry name" value="BIFUNCTIONAL PROTEIN PYRR"/>
    <property type="match status" value="1"/>
</dbReference>
<dbReference type="SUPFAM" id="SSF53271">
    <property type="entry name" value="PRTase-like"/>
    <property type="match status" value="1"/>
</dbReference>
<evidence type="ECO:0000313" key="3">
    <source>
        <dbReference type="Proteomes" id="UP000002171"/>
    </source>
</evidence>
<proteinExistence type="predicted"/>
<dbReference type="InterPro" id="IPR029057">
    <property type="entry name" value="PRTase-like"/>
</dbReference>
<keyword evidence="2" id="KW-0808">Transferase</keyword>
<dbReference type="Gene3D" id="3.40.50.2020">
    <property type="match status" value="1"/>
</dbReference>
<evidence type="ECO:0000313" key="2">
    <source>
        <dbReference type="EMBL" id="EAR62883.1"/>
    </source>
</evidence>
<dbReference type="InterPro" id="IPR050137">
    <property type="entry name" value="PyrR_bifunctional"/>
</dbReference>